<keyword evidence="5" id="KW-0560">Oxidoreductase</keyword>
<keyword evidence="4" id="KW-0274">FAD</keyword>
<dbReference type="Pfam" id="PF02771">
    <property type="entry name" value="Acyl-CoA_dh_N"/>
    <property type="match status" value="1"/>
</dbReference>
<dbReference type="KEGG" id="daur:Daura_50530"/>
<comment type="similarity">
    <text evidence="2">Belongs to the acyl-CoA dehydrogenase family.</text>
</comment>
<evidence type="ECO:0000256" key="3">
    <source>
        <dbReference type="ARBA" id="ARBA00022630"/>
    </source>
</evidence>
<dbReference type="GO" id="GO:0003995">
    <property type="term" value="F:acyl-CoA dehydrogenase activity"/>
    <property type="evidence" value="ECO:0007669"/>
    <property type="project" value="TreeGrafter"/>
</dbReference>
<reference evidence="8" key="1">
    <citation type="submission" date="2021-04" db="EMBL/GenBank/DDBJ databases">
        <title>Dactylosporangium aurantiacum NRRL B-8018 full assembly.</title>
        <authorList>
            <person name="Hartkoorn R.C."/>
            <person name="Beaudoing E."/>
            <person name="Hot D."/>
        </authorList>
    </citation>
    <scope>NUCLEOTIDE SEQUENCE</scope>
    <source>
        <strain evidence="8">NRRL B-8018</strain>
    </source>
</reference>
<feature type="domain" description="Acyl-CoA dehydrogenase/oxidase C-terminal" evidence="6">
    <location>
        <begin position="208"/>
        <end position="348"/>
    </location>
</feature>
<dbReference type="RefSeq" id="WP_033360568.1">
    <property type="nucleotide sequence ID" value="NZ_CP073767.1"/>
</dbReference>
<dbReference type="Gene3D" id="1.20.140.10">
    <property type="entry name" value="Butyryl-CoA Dehydrogenase, subunit A, domain 3"/>
    <property type="match status" value="1"/>
</dbReference>
<evidence type="ECO:0000313" key="9">
    <source>
        <dbReference type="Proteomes" id="UP001058003"/>
    </source>
</evidence>
<dbReference type="EMBL" id="CP073767">
    <property type="protein sequence ID" value="UWZ54573.1"/>
    <property type="molecule type" value="Genomic_DNA"/>
</dbReference>
<evidence type="ECO:0000256" key="2">
    <source>
        <dbReference type="ARBA" id="ARBA00009347"/>
    </source>
</evidence>
<evidence type="ECO:0000256" key="1">
    <source>
        <dbReference type="ARBA" id="ARBA00001974"/>
    </source>
</evidence>
<proteinExistence type="inferred from homology"/>
<dbReference type="OrthoDB" id="4607453at2"/>
<dbReference type="InterPro" id="IPR037069">
    <property type="entry name" value="AcylCoA_DH/ox_N_sf"/>
</dbReference>
<evidence type="ECO:0000259" key="7">
    <source>
        <dbReference type="Pfam" id="PF02771"/>
    </source>
</evidence>
<dbReference type="SUPFAM" id="SSF56645">
    <property type="entry name" value="Acyl-CoA dehydrogenase NM domain-like"/>
    <property type="match status" value="1"/>
</dbReference>
<accession>A0A9Q9IH19</accession>
<keyword evidence="3" id="KW-0285">Flavoprotein</keyword>
<dbReference type="AlphaFoldDB" id="A0A9Q9IH19"/>
<comment type="cofactor">
    <cofactor evidence="1">
        <name>FAD</name>
        <dbReference type="ChEBI" id="CHEBI:57692"/>
    </cofactor>
</comment>
<gene>
    <name evidence="8" type="ORF">Daura_50530</name>
</gene>
<evidence type="ECO:0000256" key="5">
    <source>
        <dbReference type="ARBA" id="ARBA00023002"/>
    </source>
</evidence>
<protein>
    <submittedName>
        <fullName evidence="8">Acyl-CoA dehydrogenase family protein</fullName>
    </submittedName>
</protein>
<evidence type="ECO:0000256" key="4">
    <source>
        <dbReference type="ARBA" id="ARBA00022827"/>
    </source>
</evidence>
<keyword evidence="9" id="KW-1185">Reference proteome</keyword>
<dbReference type="InterPro" id="IPR036250">
    <property type="entry name" value="AcylCo_DH-like_C"/>
</dbReference>
<evidence type="ECO:0000313" key="8">
    <source>
        <dbReference type="EMBL" id="UWZ54573.1"/>
    </source>
</evidence>
<feature type="domain" description="Acyl-CoA dehydrogenase/oxidase N-terminal" evidence="7">
    <location>
        <begin position="8"/>
        <end position="104"/>
    </location>
</feature>
<dbReference type="PANTHER" id="PTHR43884">
    <property type="entry name" value="ACYL-COA DEHYDROGENASE"/>
    <property type="match status" value="1"/>
</dbReference>
<organism evidence="8 9">
    <name type="scientific">Dactylosporangium aurantiacum</name>
    <dbReference type="NCBI Taxonomy" id="35754"/>
    <lineage>
        <taxon>Bacteria</taxon>
        <taxon>Bacillati</taxon>
        <taxon>Actinomycetota</taxon>
        <taxon>Actinomycetes</taxon>
        <taxon>Micromonosporales</taxon>
        <taxon>Micromonosporaceae</taxon>
        <taxon>Dactylosporangium</taxon>
    </lineage>
</organism>
<dbReference type="SUPFAM" id="SSF47203">
    <property type="entry name" value="Acyl-CoA dehydrogenase C-terminal domain-like"/>
    <property type="match status" value="1"/>
</dbReference>
<evidence type="ECO:0000259" key="6">
    <source>
        <dbReference type="Pfam" id="PF00441"/>
    </source>
</evidence>
<dbReference type="InterPro" id="IPR013786">
    <property type="entry name" value="AcylCoA_DH/ox_N"/>
</dbReference>
<dbReference type="GO" id="GO:0050660">
    <property type="term" value="F:flavin adenine dinucleotide binding"/>
    <property type="evidence" value="ECO:0007669"/>
    <property type="project" value="InterPro"/>
</dbReference>
<dbReference type="InterPro" id="IPR009100">
    <property type="entry name" value="AcylCoA_DH/oxidase_NM_dom_sf"/>
</dbReference>
<dbReference type="Proteomes" id="UP001058003">
    <property type="component" value="Chromosome"/>
</dbReference>
<dbReference type="Pfam" id="PF00441">
    <property type="entry name" value="Acyl-CoA_dh_1"/>
    <property type="match status" value="1"/>
</dbReference>
<dbReference type="Gene3D" id="1.10.540.10">
    <property type="entry name" value="Acyl-CoA dehydrogenase/oxidase, N-terminal domain"/>
    <property type="match status" value="1"/>
</dbReference>
<name>A0A9Q9IH19_9ACTN</name>
<dbReference type="PANTHER" id="PTHR43884:SF20">
    <property type="entry name" value="ACYL-COA DEHYDROGENASE FADE28"/>
    <property type="match status" value="1"/>
</dbReference>
<sequence>MTDLLYSEVEEELRASVRSLLAARAGFEAVLARVESPEPVDLKLWRALAVDLGVAGLPVAEADGGAGASWRETAVVLEELGRSVAPVPFLGNSVLAVAALLGSGDPVLDAVAAGSRTATLAVPLSARAAGGWTVTADGDRLDGTVTSVVDAGVADVLLVPTAAGLHAVEAADAERVPVVSFDLTRPLTDVTLRGATGRLVSADATAAVDRALTAGAALLASEQLGVAEWCLTTTVEYVKTRRQFARQVGSYQAIKHRLADLWVSVTEARAVARYAADCLATGDPDLPVAAAVAQAFCSPVAVKAAEECVQLHGGIGFTWEHPAHLYLKRARSNAASLGSASAHRAALADLVALPA</sequence>
<dbReference type="InterPro" id="IPR009075">
    <property type="entry name" value="AcylCo_DH/oxidase_C"/>
</dbReference>